<dbReference type="PANTHER" id="PTHR47019">
    <property type="entry name" value="LIPID II FLIPPASE MURJ"/>
    <property type="match status" value="1"/>
</dbReference>
<comment type="pathway">
    <text evidence="10">Cell wall biogenesis; peptidoglycan biosynthesis.</text>
</comment>
<evidence type="ECO:0000256" key="2">
    <source>
        <dbReference type="ARBA" id="ARBA00022475"/>
    </source>
</evidence>
<keyword evidence="2 10" id="KW-1003">Cell membrane</keyword>
<dbReference type="PANTHER" id="PTHR47019:SF1">
    <property type="entry name" value="LIPID II FLIPPASE MURJ"/>
    <property type="match status" value="1"/>
</dbReference>
<gene>
    <name evidence="12" type="primary">mviN</name>
    <name evidence="10" type="synonym">murJ</name>
    <name evidence="12" type="ORF">DSCOOX_21890</name>
</gene>
<feature type="transmembrane region" description="Helical" evidence="10">
    <location>
        <begin position="425"/>
        <end position="445"/>
    </location>
</feature>
<dbReference type="EMBL" id="AP021879">
    <property type="protein sequence ID" value="BBO89009.1"/>
    <property type="molecule type" value="Genomic_DNA"/>
</dbReference>
<sequence length="535" mass="56833">MNSDPSNPAGRENRRVTRAAGVVGAATLLSRVFGYVRDMVVASFFGAGMAADAFIAAFRIPNLLRRLFGEGSLSIAFVPVFTDVMVNGDREEGIRLAISAMKLLFLVLLGVTLVGVVAAPWIIRVVAPGFSHLPEKMALTVTLTRLMFPYVIFIGLVALCMGILNVLGHFAAPAVAPVLLNLAMIGAIAAVSRFSDSETVRVLGLAGGVLLGGALQLALQLPFLVRHGVRFWRRSGLWHPAMRRVGLLMLPTIFGAAVYQINILVGTLLASLLPEGSVSYLYYADRLVQFPLGIFAQAAATAVLPSLSRQAAGGDHAGMGDTFGHAISLVLFITIPAMVGLIVLRYPIVVLLFKRGAFDAWTARLTSDALLYYCLGLWAFSAVRIVVSTFYAMQDTRTPVKTATISIAANILLGMALMGPMKHCGLALATSLASMINLVLLVYVLRQRMGAIRWRRIGVSTLKTLAASAMMAGVAVWVCRAVAPDAGSAGVIRLLVAIGAAIGGGVAVFAAAAWLFKIAEWQKVAGLVKRSLTRS</sequence>
<dbReference type="UniPathway" id="UPA00219"/>
<dbReference type="CDD" id="cd13123">
    <property type="entry name" value="MATE_MurJ_like"/>
    <property type="match status" value="1"/>
</dbReference>
<evidence type="ECO:0000256" key="10">
    <source>
        <dbReference type="HAMAP-Rule" id="MF_02078"/>
    </source>
</evidence>
<evidence type="ECO:0000256" key="3">
    <source>
        <dbReference type="ARBA" id="ARBA00022692"/>
    </source>
</evidence>
<feature type="transmembrane region" description="Helical" evidence="10">
    <location>
        <begin position="329"/>
        <end position="350"/>
    </location>
</feature>
<comment type="subcellular location">
    <subcellularLocation>
        <location evidence="1 10">Cell membrane</location>
        <topology evidence="1 10">Multi-pass membrane protein</topology>
    </subcellularLocation>
</comment>
<proteinExistence type="inferred from homology"/>
<dbReference type="GO" id="GO:0071555">
    <property type="term" value="P:cell wall organization"/>
    <property type="evidence" value="ECO:0007669"/>
    <property type="project" value="UniProtKB-UniRule"/>
</dbReference>
<evidence type="ECO:0000256" key="8">
    <source>
        <dbReference type="ARBA" id="ARBA00060041"/>
    </source>
</evidence>
<feature type="transmembrane region" description="Helical" evidence="10">
    <location>
        <begin position="490"/>
        <end position="516"/>
    </location>
</feature>
<dbReference type="AlphaFoldDB" id="A0A5K8A969"/>
<dbReference type="GO" id="GO:0034204">
    <property type="term" value="P:lipid translocation"/>
    <property type="evidence" value="ECO:0007669"/>
    <property type="project" value="TreeGrafter"/>
</dbReference>
<dbReference type="InterPro" id="IPR004268">
    <property type="entry name" value="MurJ"/>
</dbReference>
<accession>A0A5K8A969</accession>
<dbReference type="GO" id="GO:0015648">
    <property type="term" value="F:lipid-linked peptidoglycan transporter activity"/>
    <property type="evidence" value="ECO:0007669"/>
    <property type="project" value="UniProtKB-UniRule"/>
</dbReference>
<dbReference type="NCBIfam" id="TIGR01695">
    <property type="entry name" value="murJ_mviN"/>
    <property type="match status" value="1"/>
</dbReference>
<dbReference type="GO" id="GO:0008360">
    <property type="term" value="P:regulation of cell shape"/>
    <property type="evidence" value="ECO:0007669"/>
    <property type="project" value="UniProtKB-UniRule"/>
</dbReference>
<keyword evidence="7 10" id="KW-0472">Membrane</keyword>
<dbReference type="Pfam" id="PF03023">
    <property type="entry name" value="MurJ"/>
    <property type="match status" value="1"/>
</dbReference>
<feature type="transmembrane region" description="Helical" evidence="10">
    <location>
        <begin position="245"/>
        <end position="270"/>
    </location>
</feature>
<dbReference type="GO" id="GO:0005886">
    <property type="term" value="C:plasma membrane"/>
    <property type="evidence" value="ECO:0007669"/>
    <property type="project" value="UniProtKB-SubCell"/>
</dbReference>
<keyword evidence="10 11" id="KW-0961">Cell wall biogenesis/degradation</keyword>
<feature type="transmembrane region" description="Helical" evidence="10">
    <location>
        <begin position="200"/>
        <end position="225"/>
    </location>
</feature>
<evidence type="ECO:0000256" key="7">
    <source>
        <dbReference type="ARBA" id="ARBA00023136"/>
    </source>
</evidence>
<keyword evidence="10 11" id="KW-0813">Transport</keyword>
<protein>
    <recommendedName>
        <fullName evidence="10">Probable lipid II flippase MurJ</fullName>
    </recommendedName>
</protein>
<evidence type="ECO:0000256" key="11">
    <source>
        <dbReference type="PIRNR" id="PIRNR002869"/>
    </source>
</evidence>
<dbReference type="PIRSF" id="PIRSF002869">
    <property type="entry name" value="MviN"/>
    <property type="match status" value="1"/>
</dbReference>
<feature type="transmembrane region" description="Helical" evidence="10">
    <location>
        <begin position="400"/>
        <end position="419"/>
    </location>
</feature>
<reference evidence="12 13" key="1">
    <citation type="submission" date="2019-11" db="EMBL/GenBank/DDBJ databases">
        <title>Comparative genomics of hydrocarbon-degrading Desulfosarcina strains.</title>
        <authorList>
            <person name="Watanabe M."/>
            <person name="Kojima H."/>
            <person name="Fukui M."/>
        </authorList>
    </citation>
    <scope>NUCLEOTIDE SEQUENCE [LARGE SCALE GENOMIC DNA]</scope>
    <source>
        <strain evidence="13">oXyS1</strain>
    </source>
</reference>
<name>A0A5K8A969_9BACT</name>
<feature type="transmembrane region" description="Helical" evidence="10">
    <location>
        <begin position="457"/>
        <end position="478"/>
    </location>
</feature>
<keyword evidence="4 10" id="KW-0133">Cell shape</keyword>
<evidence type="ECO:0000313" key="13">
    <source>
        <dbReference type="Proteomes" id="UP000422108"/>
    </source>
</evidence>
<evidence type="ECO:0000256" key="4">
    <source>
        <dbReference type="ARBA" id="ARBA00022960"/>
    </source>
</evidence>
<keyword evidence="3 10" id="KW-0812">Transmembrane</keyword>
<evidence type="ECO:0000256" key="6">
    <source>
        <dbReference type="ARBA" id="ARBA00022989"/>
    </source>
</evidence>
<keyword evidence="13" id="KW-1185">Reference proteome</keyword>
<comment type="function">
    <text evidence="8 10 11">Involved in peptidoglycan biosynthesis. Transports lipid-linked peptidoglycan precursors from the inner to the outer leaflet of the cytoplasmic membrane.</text>
</comment>
<evidence type="ECO:0000256" key="5">
    <source>
        <dbReference type="ARBA" id="ARBA00022984"/>
    </source>
</evidence>
<feature type="transmembrane region" description="Helical" evidence="10">
    <location>
        <begin position="39"/>
        <end position="58"/>
    </location>
</feature>
<feature type="transmembrane region" description="Helical" evidence="10">
    <location>
        <begin position="147"/>
        <end position="167"/>
    </location>
</feature>
<feature type="transmembrane region" description="Helical" evidence="10">
    <location>
        <begin position="370"/>
        <end position="393"/>
    </location>
</feature>
<dbReference type="RefSeq" id="WP_155310251.1">
    <property type="nucleotide sequence ID" value="NZ_AP021879.1"/>
</dbReference>
<evidence type="ECO:0000313" key="12">
    <source>
        <dbReference type="EMBL" id="BBO89009.1"/>
    </source>
</evidence>
<evidence type="ECO:0000256" key="1">
    <source>
        <dbReference type="ARBA" id="ARBA00004651"/>
    </source>
</evidence>
<evidence type="ECO:0000256" key="9">
    <source>
        <dbReference type="ARBA" id="ARBA00061532"/>
    </source>
</evidence>
<dbReference type="InterPro" id="IPR051050">
    <property type="entry name" value="Lipid_II_flippase_MurJ/MviN"/>
</dbReference>
<feature type="transmembrane region" description="Helical" evidence="10">
    <location>
        <begin position="103"/>
        <end position="127"/>
    </location>
</feature>
<dbReference type="GO" id="GO:0009252">
    <property type="term" value="P:peptidoglycan biosynthetic process"/>
    <property type="evidence" value="ECO:0007669"/>
    <property type="project" value="UniProtKB-UniRule"/>
</dbReference>
<keyword evidence="5 10" id="KW-0573">Peptidoglycan synthesis</keyword>
<feature type="transmembrane region" description="Helical" evidence="10">
    <location>
        <begin position="290"/>
        <end position="308"/>
    </location>
</feature>
<feature type="transmembrane region" description="Helical" evidence="10">
    <location>
        <begin position="174"/>
        <end position="194"/>
    </location>
</feature>
<keyword evidence="6 10" id="KW-1133">Transmembrane helix</keyword>
<dbReference type="HAMAP" id="MF_02078">
    <property type="entry name" value="MurJ_MviN"/>
    <property type="match status" value="1"/>
</dbReference>
<dbReference type="PRINTS" id="PR01806">
    <property type="entry name" value="VIRFACTRMVIN"/>
</dbReference>
<organism evidence="12 13">
    <name type="scientific">Desulfosarcina ovata subsp. ovata</name>
    <dbReference type="NCBI Taxonomy" id="2752305"/>
    <lineage>
        <taxon>Bacteria</taxon>
        <taxon>Pseudomonadati</taxon>
        <taxon>Thermodesulfobacteriota</taxon>
        <taxon>Desulfobacteria</taxon>
        <taxon>Desulfobacterales</taxon>
        <taxon>Desulfosarcinaceae</taxon>
        <taxon>Desulfosarcina</taxon>
    </lineage>
</organism>
<comment type="similarity">
    <text evidence="9 10 11">Belongs to the MurJ/MviN family.</text>
</comment>
<dbReference type="Proteomes" id="UP000422108">
    <property type="component" value="Chromosome"/>
</dbReference>